<dbReference type="Proteomes" id="UP000694920">
    <property type="component" value="Unplaced"/>
</dbReference>
<sequence length="1001" mass="114873">MYYFLLILFIYSGISNIQGINSVYDIFNFLDEDQTTRNRIARRSPNELFSTNDENLPIGKCEDMEENIPLRLSNVELKQIKAGFIDSPYISCLSLDGNMIDDLVPGAFDNLPNLIYLDLSRNQIPTNSLMPVDTFENLTTLILDENIPSPYSGLNPGGLLRVTGYFPKLKYLYLRKNGITKISPNFTQNVPNLSYLYLSENAIGDNILDFAHNIPNSLTHVYLERNGIERIVGWQLMYLVSLFLDGNNIRTLCYEICDQSSLSLKFASNLETLSISHNNLKTINPTAFVDTDNLLSLDLSHNAIETIGEGTFNETVRLANLSLDHNLLTSIPDLSTMYNITNLYLNDNYIQNITRGTFSNLSYLTNVTLNNNLIEYVEPLAFSNLPMLMELDLSNNKIHHLPLNWMLAQMNLRNLYLNMNKFESLDEIAVTDIISLVGLHMNDNLLKYITKKSFEYLPENTTLYIQRKCKVPVCVWKDEECNIRCRHLYDPYYYNLLTAMFRLPIVLCMFVALSESHANNSLHEILHLPDEDPVIRNHIFRRSPEELFSRINVSLPFGRCQDANANMSLRLSNSGLRNINPGFIQSPQIECLSLDDNMIQNVMPNAFDKLPNLIYLDLSRNQIPTNVLIPVDTFNNLTTLVLDENIDFLGISRDRSLGALGYFPKLKYLYLRKNGIVEILPSFAQNLPNLTHLFLSDNEIGNGVLHFFNNVSNSLTHVYLERNGIQHVTVWQLLYIEAIFLDGNNIKMLCNKYCSESSLSLKFAWSLETLSMSHNDLEIIEPDTFDNAVNLLNLDLSYNAIADIREETFSKISRLSNLSLNHNLLTTIPDLSRLYNLTYLYLNSNLIRKIAKDTFSYMSYLTNVKLNDNLIEYIEPLAFSKLPMLMELDISNNSLHRLALNWMLPQKNLRNLYLNFNQFESLDDVSLIGVKSLKGLYMNKNPLKFLTIRSLTDLPLNTTLYVESDCEASKCACEFGEDDCDKYCPYLRNDDYDLDNSKHFD</sequence>
<keyword evidence="3" id="KW-0732">Signal</keyword>
<dbReference type="SUPFAM" id="SSF52058">
    <property type="entry name" value="L domain-like"/>
    <property type="match status" value="2"/>
</dbReference>
<dbReference type="Pfam" id="PF13855">
    <property type="entry name" value="LRR_8"/>
    <property type="match status" value="7"/>
</dbReference>
<name>A0AAJ7RDJ6_CEPCN</name>
<keyword evidence="2" id="KW-0677">Repeat</keyword>
<evidence type="ECO:0000256" key="3">
    <source>
        <dbReference type="SAM" id="SignalP"/>
    </source>
</evidence>
<dbReference type="SMART" id="SM00365">
    <property type="entry name" value="LRR_SD22"/>
    <property type="match status" value="15"/>
</dbReference>
<keyword evidence="4" id="KW-1185">Reference proteome</keyword>
<dbReference type="PANTHER" id="PTHR45712">
    <property type="entry name" value="AGAP008170-PA"/>
    <property type="match status" value="1"/>
</dbReference>
<dbReference type="RefSeq" id="XP_024938934.1">
    <property type="nucleotide sequence ID" value="XM_025083166.1"/>
</dbReference>
<feature type="chain" id="PRO_5042599367" evidence="3">
    <location>
        <begin position="20"/>
        <end position="1001"/>
    </location>
</feature>
<organism evidence="4 5">
    <name type="scientific">Cephus cinctus</name>
    <name type="common">Wheat stem sawfly</name>
    <dbReference type="NCBI Taxonomy" id="211228"/>
    <lineage>
        <taxon>Eukaryota</taxon>
        <taxon>Metazoa</taxon>
        <taxon>Ecdysozoa</taxon>
        <taxon>Arthropoda</taxon>
        <taxon>Hexapoda</taxon>
        <taxon>Insecta</taxon>
        <taxon>Pterygota</taxon>
        <taxon>Neoptera</taxon>
        <taxon>Endopterygota</taxon>
        <taxon>Hymenoptera</taxon>
        <taxon>Cephoidea</taxon>
        <taxon>Cephidae</taxon>
        <taxon>Cephus</taxon>
    </lineage>
</organism>
<dbReference type="AlphaFoldDB" id="A0AAJ7RDJ6"/>
<dbReference type="Gene3D" id="3.80.10.10">
    <property type="entry name" value="Ribonuclease Inhibitor"/>
    <property type="match status" value="7"/>
</dbReference>
<accession>A0AAJ7RDJ6</accession>
<dbReference type="InterPro" id="IPR003591">
    <property type="entry name" value="Leu-rich_rpt_typical-subtyp"/>
</dbReference>
<dbReference type="SUPFAM" id="SSF52047">
    <property type="entry name" value="RNI-like"/>
    <property type="match status" value="2"/>
</dbReference>
<dbReference type="KEGG" id="ccin:107265740"/>
<dbReference type="PANTHER" id="PTHR45712:SF22">
    <property type="entry name" value="INSULIN-LIKE GROWTH FACTOR-BINDING PROTEIN COMPLEX ACID LABILE SUBUNIT"/>
    <property type="match status" value="1"/>
</dbReference>
<dbReference type="PROSITE" id="PS51450">
    <property type="entry name" value="LRR"/>
    <property type="match status" value="9"/>
</dbReference>
<feature type="signal peptide" evidence="3">
    <location>
        <begin position="1"/>
        <end position="19"/>
    </location>
</feature>
<evidence type="ECO:0000313" key="5">
    <source>
        <dbReference type="RefSeq" id="XP_024938934.1"/>
    </source>
</evidence>
<keyword evidence="1" id="KW-0433">Leucine-rich repeat</keyword>
<dbReference type="InterPro" id="IPR050333">
    <property type="entry name" value="SLRP"/>
</dbReference>
<protein>
    <submittedName>
        <fullName evidence="5">Protein artichoke</fullName>
    </submittedName>
</protein>
<dbReference type="InterPro" id="IPR001611">
    <property type="entry name" value="Leu-rich_rpt"/>
</dbReference>
<evidence type="ECO:0000313" key="4">
    <source>
        <dbReference type="Proteomes" id="UP000694920"/>
    </source>
</evidence>
<dbReference type="SMART" id="SM00369">
    <property type="entry name" value="LRR_TYP"/>
    <property type="match status" value="20"/>
</dbReference>
<reference evidence="5" key="1">
    <citation type="submission" date="2025-08" db="UniProtKB">
        <authorList>
            <consortium name="RefSeq"/>
        </authorList>
    </citation>
    <scope>IDENTIFICATION</scope>
</reference>
<evidence type="ECO:0000256" key="1">
    <source>
        <dbReference type="ARBA" id="ARBA00022614"/>
    </source>
</evidence>
<proteinExistence type="predicted"/>
<dbReference type="GeneID" id="107265740"/>
<gene>
    <name evidence="5" type="primary">LOC107265740</name>
</gene>
<dbReference type="InterPro" id="IPR032675">
    <property type="entry name" value="LRR_dom_sf"/>
</dbReference>
<evidence type="ECO:0000256" key="2">
    <source>
        <dbReference type="ARBA" id="ARBA00022737"/>
    </source>
</evidence>